<dbReference type="EMBL" id="PYMB01000001">
    <property type="protein sequence ID" value="PSW16691.1"/>
    <property type="molecule type" value="Genomic_DNA"/>
</dbReference>
<dbReference type="GO" id="GO:0004534">
    <property type="term" value="F:5'-3' RNA exonuclease activity"/>
    <property type="evidence" value="ECO:0007669"/>
    <property type="project" value="TreeGrafter"/>
</dbReference>
<name>A0A2T3NMG3_9GAMM</name>
<reference evidence="1 2" key="1">
    <citation type="submission" date="2018-03" db="EMBL/GenBank/DDBJ databases">
        <title>Whole genome sequencing of Histamine producing bacteria.</title>
        <authorList>
            <person name="Butler K."/>
        </authorList>
    </citation>
    <scope>NUCLEOTIDE SEQUENCE [LARGE SCALE GENOMIC DNA]</scope>
    <source>
        <strain evidence="1 2">DSM 19138</strain>
    </source>
</reference>
<dbReference type="PANTHER" id="PTHR42924">
    <property type="entry name" value="EXONUCLEASE"/>
    <property type="match status" value="1"/>
</dbReference>
<organism evidence="1 2">
    <name type="scientific">Photobacterium rosenbergii</name>
    <dbReference type="NCBI Taxonomy" id="294936"/>
    <lineage>
        <taxon>Bacteria</taxon>
        <taxon>Pseudomonadati</taxon>
        <taxon>Pseudomonadota</taxon>
        <taxon>Gammaproteobacteria</taxon>
        <taxon>Vibrionales</taxon>
        <taxon>Vibrionaceae</taxon>
        <taxon>Photobacterium</taxon>
    </lineage>
</organism>
<dbReference type="GO" id="GO:0035312">
    <property type="term" value="F:5'-3' DNA exonuclease activity"/>
    <property type="evidence" value="ECO:0007669"/>
    <property type="project" value="TreeGrafter"/>
</dbReference>
<dbReference type="RefSeq" id="WP_107297310.1">
    <property type="nucleotide sequence ID" value="NZ_PYMB01000001.1"/>
</dbReference>
<dbReference type="OrthoDB" id="9804333at2"/>
<gene>
    <name evidence="1" type="ORF">C9J01_06765</name>
</gene>
<proteinExistence type="predicted"/>
<dbReference type="Proteomes" id="UP000241346">
    <property type="component" value="Unassembled WGS sequence"/>
</dbReference>
<dbReference type="AlphaFoldDB" id="A0A2T3NMG3"/>
<evidence type="ECO:0008006" key="3">
    <source>
        <dbReference type="Google" id="ProtNLM"/>
    </source>
</evidence>
<dbReference type="InterPro" id="IPR052018">
    <property type="entry name" value="PHP_domain"/>
</dbReference>
<dbReference type="PANTHER" id="PTHR42924:SF3">
    <property type="entry name" value="POLYMERASE_HISTIDINOL PHOSPHATASE N-TERMINAL DOMAIN-CONTAINING PROTEIN"/>
    <property type="match status" value="1"/>
</dbReference>
<evidence type="ECO:0000313" key="1">
    <source>
        <dbReference type="EMBL" id="PSW16691.1"/>
    </source>
</evidence>
<dbReference type="Gene3D" id="3.20.20.140">
    <property type="entry name" value="Metal-dependent hydrolases"/>
    <property type="match status" value="1"/>
</dbReference>
<dbReference type="InterPro" id="IPR016195">
    <property type="entry name" value="Pol/histidinol_Pase-like"/>
</dbReference>
<protein>
    <recommendedName>
        <fullName evidence="3">Polymerase/histidinol phosphatase N-terminal domain-containing protein</fullName>
    </recommendedName>
</protein>
<accession>A0A2T3NMG3</accession>
<dbReference type="SUPFAM" id="SSF89550">
    <property type="entry name" value="PHP domain-like"/>
    <property type="match status" value="1"/>
</dbReference>
<comment type="caution">
    <text evidence="1">The sequence shown here is derived from an EMBL/GenBank/DDBJ whole genome shotgun (WGS) entry which is preliminary data.</text>
</comment>
<sequence>MLTFSGELAFGHQVERFVVPEGTQKLSITGTTVKQGFLYAYLYDAKQQLRTAILWVKPEKQVVISQDMASLGGIAGELPAGEWELHIYNLEGEGRNHKPMQYQADITFGIATGEASVQAVASAIAVPTTASLNAANQIEFDYTKIKSPESRWFRGDLHAHTVLSDGHNTLESATEIIERQQLDFMFLTEHNICHPALPDSDRTLILPGVEVTTDKGHFNVHGPLAGLAMRNADYSSEALIHQGLAIAGNISINHPMMKPWHWHYADMPLASVDTMELCCDPTWSTSPASTESALEVLSAMWNCGHRIYAVGGSDSHLEPHERNPKATEPSIYGDPSTFVFSHGLSGEGILAGLRQGHVYLERRCGLAVSINNGSVLPGQDVAEAELAYHLCVSDKSNPYFAECVADGEVIARYQINPEGVEFGVGMRHHNWVRIDIRRGDLANMAADEKGEFEGVINPVFNGLQAVFAQPLVSTWGELMETMEENGN</sequence>
<dbReference type="NCBIfam" id="NF038032">
    <property type="entry name" value="CehA_McbA_metalo"/>
    <property type="match status" value="1"/>
</dbReference>
<evidence type="ECO:0000313" key="2">
    <source>
        <dbReference type="Proteomes" id="UP000241346"/>
    </source>
</evidence>